<proteinExistence type="predicted"/>
<accession>A0A147BF14</accession>
<protein>
    <submittedName>
        <fullName evidence="1">Putative secreted protein</fullName>
    </submittedName>
</protein>
<sequence>MCLFARSRVCSVLRHPLSLLFCLIVVFARPRHQVWRVELMMRRDGKASLHGAACKRRFVLESAGPICGKQVLRRTGQAFPSLSETSFERKIMCRYSERHCGVSSFRSV</sequence>
<dbReference type="EMBL" id="GEGO01006038">
    <property type="protein sequence ID" value="JAR89366.1"/>
    <property type="molecule type" value="Transcribed_RNA"/>
</dbReference>
<name>A0A147BF14_IXORI</name>
<dbReference type="AlphaFoldDB" id="A0A147BF14"/>
<organism evidence="1">
    <name type="scientific">Ixodes ricinus</name>
    <name type="common">Common tick</name>
    <name type="synonym">Acarus ricinus</name>
    <dbReference type="NCBI Taxonomy" id="34613"/>
    <lineage>
        <taxon>Eukaryota</taxon>
        <taxon>Metazoa</taxon>
        <taxon>Ecdysozoa</taxon>
        <taxon>Arthropoda</taxon>
        <taxon>Chelicerata</taxon>
        <taxon>Arachnida</taxon>
        <taxon>Acari</taxon>
        <taxon>Parasitiformes</taxon>
        <taxon>Ixodida</taxon>
        <taxon>Ixodoidea</taxon>
        <taxon>Ixodidae</taxon>
        <taxon>Ixodinae</taxon>
        <taxon>Ixodes</taxon>
    </lineage>
</organism>
<evidence type="ECO:0000313" key="1">
    <source>
        <dbReference type="EMBL" id="JAR89366.1"/>
    </source>
</evidence>
<reference evidence="1" key="1">
    <citation type="journal article" date="2018" name="PLoS Negl. Trop. Dis.">
        <title>Sialome diversity of ticks revealed by RNAseq of single tick salivary glands.</title>
        <authorList>
            <person name="Perner J."/>
            <person name="Kropackova S."/>
            <person name="Kopacek P."/>
            <person name="Ribeiro J.M."/>
        </authorList>
    </citation>
    <scope>NUCLEOTIDE SEQUENCE</scope>
    <source>
        <strain evidence="1">Siblings of single egg batch collected in Ceske Budejovice</strain>
        <tissue evidence="1">Salivary glands</tissue>
    </source>
</reference>